<evidence type="ECO:0000313" key="7">
    <source>
        <dbReference type="EMBL" id="TYT60802.1"/>
    </source>
</evidence>
<evidence type="ECO:0000256" key="2">
    <source>
        <dbReference type="ARBA" id="ARBA00022692"/>
    </source>
</evidence>
<protein>
    <recommendedName>
        <fullName evidence="6">Sodium/calcium exchanger membrane region domain-containing protein</fullName>
    </recommendedName>
</protein>
<dbReference type="PANTHER" id="PTHR10846:SF8">
    <property type="entry name" value="INNER MEMBRANE PROTEIN YRBG"/>
    <property type="match status" value="1"/>
</dbReference>
<evidence type="ECO:0000259" key="6">
    <source>
        <dbReference type="Pfam" id="PF01699"/>
    </source>
</evidence>
<dbReference type="GO" id="GO:0008273">
    <property type="term" value="F:calcium, potassium:sodium antiporter activity"/>
    <property type="evidence" value="ECO:0007669"/>
    <property type="project" value="TreeGrafter"/>
</dbReference>
<dbReference type="PANTHER" id="PTHR10846">
    <property type="entry name" value="SODIUM/POTASSIUM/CALCIUM EXCHANGER"/>
    <property type="match status" value="1"/>
</dbReference>
<dbReference type="GO" id="GO:0005886">
    <property type="term" value="C:plasma membrane"/>
    <property type="evidence" value="ECO:0007669"/>
    <property type="project" value="TreeGrafter"/>
</dbReference>
<dbReference type="InterPro" id="IPR004481">
    <property type="entry name" value="K/Na/Ca-exchanger"/>
</dbReference>
<evidence type="ECO:0000256" key="3">
    <source>
        <dbReference type="ARBA" id="ARBA00022989"/>
    </source>
</evidence>
<dbReference type="RefSeq" id="WP_149082648.1">
    <property type="nucleotide sequence ID" value="NZ_VTAW01000029.1"/>
</dbReference>
<dbReference type="GO" id="GO:0005262">
    <property type="term" value="F:calcium channel activity"/>
    <property type="evidence" value="ECO:0007669"/>
    <property type="project" value="TreeGrafter"/>
</dbReference>
<dbReference type="Pfam" id="PF01699">
    <property type="entry name" value="Na_Ca_ex"/>
    <property type="match status" value="1"/>
</dbReference>
<feature type="transmembrane region" description="Helical" evidence="5">
    <location>
        <begin position="69"/>
        <end position="92"/>
    </location>
</feature>
<keyword evidence="2 5" id="KW-0812">Transmembrane</keyword>
<comment type="caution">
    <text evidence="7">The sequence shown here is derived from an EMBL/GenBank/DDBJ whole genome shotgun (WGS) entry which is preliminary data.</text>
</comment>
<dbReference type="EMBL" id="VTAW01000029">
    <property type="protein sequence ID" value="TYT60802.1"/>
    <property type="molecule type" value="Genomic_DNA"/>
</dbReference>
<dbReference type="AlphaFoldDB" id="A0A5D5AM72"/>
<evidence type="ECO:0000256" key="1">
    <source>
        <dbReference type="ARBA" id="ARBA00004141"/>
    </source>
</evidence>
<proteinExistence type="predicted"/>
<gene>
    <name evidence="7" type="ORF">FYC77_16770</name>
</gene>
<keyword evidence="8" id="KW-1185">Reference proteome</keyword>
<dbReference type="Gene3D" id="1.20.1420.30">
    <property type="entry name" value="NCX, central ion-binding region"/>
    <property type="match status" value="1"/>
</dbReference>
<feature type="transmembrane region" description="Helical" evidence="5">
    <location>
        <begin position="36"/>
        <end position="57"/>
    </location>
</feature>
<reference evidence="7 8" key="1">
    <citation type="submission" date="2019-08" db="EMBL/GenBank/DDBJ databases">
        <title>Archaea genome.</title>
        <authorList>
            <person name="Kajale S."/>
            <person name="Shouche Y."/>
            <person name="Deshpande N."/>
            <person name="Sharma A."/>
        </authorList>
    </citation>
    <scope>NUCLEOTIDE SEQUENCE [LARGE SCALE GENOMIC DNA]</scope>
    <source>
        <strain evidence="7 8">ESP3B_9</strain>
    </source>
</reference>
<sequence length="143" mass="14136">MVVGDLAALAVRILALWIGARPLVTGASRLAGAAGVSPLVIGLTVVAFGTSAPEIVVSTGATLDGRGTFSSGNVVGSNLFNLLGVLGTAAVIQPTDVGLGLAWLVILTGFAAVVLATGRRVTRLEGAALLVVGASYWIASVAV</sequence>
<comment type="subcellular location">
    <subcellularLocation>
        <location evidence="1">Membrane</location>
        <topology evidence="1">Multi-pass membrane protein</topology>
    </subcellularLocation>
</comment>
<evidence type="ECO:0000256" key="5">
    <source>
        <dbReference type="SAM" id="Phobius"/>
    </source>
</evidence>
<feature type="transmembrane region" description="Helical" evidence="5">
    <location>
        <begin position="98"/>
        <end position="117"/>
    </location>
</feature>
<evidence type="ECO:0000313" key="8">
    <source>
        <dbReference type="Proteomes" id="UP000324104"/>
    </source>
</evidence>
<keyword evidence="4 5" id="KW-0472">Membrane</keyword>
<accession>A0A5D5AM72</accession>
<organism evidence="7 8">
    <name type="scientific">Natrialba swarupiae</name>
    <dbReference type="NCBI Taxonomy" id="2448032"/>
    <lineage>
        <taxon>Archaea</taxon>
        <taxon>Methanobacteriati</taxon>
        <taxon>Methanobacteriota</taxon>
        <taxon>Stenosarchaea group</taxon>
        <taxon>Halobacteria</taxon>
        <taxon>Halobacteriales</taxon>
        <taxon>Natrialbaceae</taxon>
        <taxon>Natrialba</taxon>
    </lineage>
</organism>
<feature type="domain" description="Sodium/calcium exchanger membrane region" evidence="6">
    <location>
        <begin position="7"/>
        <end position="132"/>
    </location>
</feature>
<dbReference type="Proteomes" id="UP000324104">
    <property type="component" value="Unassembled WGS sequence"/>
</dbReference>
<dbReference type="InterPro" id="IPR004837">
    <property type="entry name" value="NaCa_Exmemb"/>
</dbReference>
<evidence type="ECO:0000256" key="4">
    <source>
        <dbReference type="ARBA" id="ARBA00023136"/>
    </source>
</evidence>
<name>A0A5D5AM72_9EURY</name>
<keyword evidence="3 5" id="KW-1133">Transmembrane helix</keyword>
<dbReference type="InterPro" id="IPR044880">
    <property type="entry name" value="NCX_ion-bd_dom_sf"/>
</dbReference>
<dbReference type="GO" id="GO:0006874">
    <property type="term" value="P:intracellular calcium ion homeostasis"/>
    <property type="evidence" value="ECO:0007669"/>
    <property type="project" value="TreeGrafter"/>
</dbReference>